<evidence type="ECO:0000313" key="3">
    <source>
        <dbReference type="Proteomes" id="UP000076881"/>
    </source>
</evidence>
<reference evidence="2 3" key="1">
    <citation type="journal article" date="2016" name="Genome Biol. Evol.">
        <title>Divergent and convergent evolution of fungal pathogenicity.</title>
        <authorList>
            <person name="Shang Y."/>
            <person name="Xiao G."/>
            <person name="Zheng P."/>
            <person name="Cen K."/>
            <person name="Zhan S."/>
            <person name="Wang C."/>
        </authorList>
    </citation>
    <scope>NUCLEOTIDE SEQUENCE [LARGE SCALE GENOMIC DNA]</scope>
    <source>
        <strain evidence="2 3">RCEF 1005</strain>
    </source>
</reference>
<evidence type="ECO:0000313" key="2">
    <source>
        <dbReference type="EMBL" id="OAA77339.1"/>
    </source>
</evidence>
<dbReference type="OrthoDB" id="5382953at2759"/>
<dbReference type="Proteomes" id="UP000076881">
    <property type="component" value="Unassembled WGS sequence"/>
</dbReference>
<feature type="compositionally biased region" description="Basic and acidic residues" evidence="1">
    <location>
        <begin position="446"/>
        <end position="470"/>
    </location>
</feature>
<feature type="region of interest" description="Disordered" evidence="1">
    <location>
        <begin position="443"/>
        <end position="513"/>
    </location>
</feature>
<comment type="caution">
    <text evidence="2">The sequence shown here is derived from an EMBL/GenBank/DDBJ whole genome shotgun (WGS) entry which is preliminary data.</text>
</comment>
<feature type="compositionally biased region" description="Acidic residues" evidence="1">
    <location>
        <begin position="560"/>
        <end position="571"/>
    </location>
</feature>
<protein>
    <recommendedName>
        <fullName evidence="4">DNA (cytosine-5)-methyltransferase 1 replication foci domain-containing protein</fullName>
    </recommendedName>
</protein>
<feature type="compositionally biased region" description="Polar residues" evidence="1">
    <location>
        <begin position="283"/>
        <end position="302"/>
    </location>
</feature>
<feature type="region of interest" description="Disordered" evidence="1">
    <location>
        <begin position="551"/>
        <end position="571"/>
    </location>
</feature>
<dbReference type="EMBL" id="AZHF01000003">
    <property type="protein sequence ID" value="OAA77339.1"/>
    <property type="molecule type" value="Genomic_DNA"/>
</dbReference>
<accession>A0A168H5Q1</accession>
<keyword evidence="3" id="KW-1185">Reference proteome</keyword>
<evidence type="ECO:0000256" key="1">
    <source>
        <dbReference type="SAM" id="MobiDB-lite"/>
    </source>
</evidence>
<sequence length="679" mass="75691">MTGRTRRASTSSVDTVDDHAVQWRQEASVLRSVPKSEPNDSWPIFQLRDAIVLNRDGTTAENALHIVPNGPFIVRGNLHFTRDEKPFVLVRGRSPIPIEIRHCLLYSVGETEDGSPQIWVSGRAGWFELSPCPAYQATYDTMCQATTLYYSIMDIIEDMKTEPKRGKKSKSPSQSDLLASIFHKYSAFVGDGSTYDDVVGRCNKHAIFLISQFMQDDGVVDWKATTFYKWMKSENAALFDRVDKAKKNPRQRTRSPSLFEPPPRAHTSLSRKSASIEEIDESAFNTRSTRQSNSAAEPQTTIAMHPRRTEPPSAPPAPPAPPAPSVPSAPHAPTHVATDSDSPFQTVLAAVESSFDSIPSKNGIKVSGLLNKLYFQYRFPTYKDSTTGSHKRPVEEVLHYNAAALLDAIDHEKYKDGEIYDWLVSLSKKKFAPVAMKPENLPYRVVPREQRPFHGRKPETKRDSQQDVERPPSPLTPRIGKRPGRPVGSKSSLRPIKSTKKRSRMVIDDDDEADVESVAKKLNFASNQDGDESMADADKQFVEDEGLDSALQVNESSDSPSEDESADDEDEPVKLSIFAEKLPDPMPTGYQGTWVCDEQDCDFIARGGGEDELDDCIAAHLQEHEQLVDRMQLAVTESRGMLPINHLLEKLKQIGEGVHGPTDTQGNPAPQPIKRNLFV</sequence>
<evidence type="ECO:0008006" key="4">
    <source>
        <dbReference type="Google" id="ProtNLM"/>
    </source>
</evidence>
<proteinExistence type="predicted"/>
<dbReference type="STRING" id="1081108.A0A168H5Q1"/>
<name>A0A168H5Q1_CORDF</name>
<dbReference type="AlphaFoldDB" id="A0A168H5Q1"/>
<feature type="region of interest" description="Disordered" evidence="1">
    <location>
        <begin position="241"/>
        <end position="341"/>
    </location>
</feature>
<gene>
    <name evidence="2" type="ORF">LEL_04162</name>
</gene>
<organism evidence="2 3">
    <name type="scientific">Akanthomyces lecanii RCEF 1005</name>
    <dbReference type="NCBI Taxonomy" id="1081108"/>
    <lineage>
        <taxon>Eukaryota</taxon>
        <taxon>Fungi</taxon>
        <taxon>Dikarya</taxon>
        <taxon>Ascomycota</taxon>
        <taxon>Pezizomycotina</taxon>
        <taxon>Sordariomycetes</taxon>
        <taxon>Hypocreomycetidae</taxon>
        <taxon>Hypocreales</taxon>
        <taxon>Cordycipitaceae</taxon>
        <taxon>Akanthomyces</taxon>
        <taxon>Cordyceps confragosa</taxon>
    </lineage>
</organism>
<feature type="compositionally biased region" description="Pro residues" evidence="1">
    <location>
        <begin position="312"/>
        <end position="327"/>
    </location>
</feature>